<keyword evidence="1" id="KW-0808">Transferase</keyword>
<evidence type="ECO:0000256" key="5">
    <source>
        <dbReference type="SAM" id="MobiDB-lite"/>
    </source>
</evidence>
<evidence type="ECO:0000256" key="2">
    <source>
        <dbReference type="ARBA" id="ARBA00022741"/>
    </source>
</evidence>
<dbReference type="EMBL" id="BEXD01004398">
    <property type="protein sequence ID" value="GBC10590.1"/>
    <property type="molecule type" value="Genomic_DNA"/>
</dbReference>
<dbReference type="InterPro" id="IPR000719">
    <property type="entry name" value="Prot_kinase_dom"/>
</dbReference>
<feature type="domain" description="Protein kinase" evidence="6">
    <location>
        <begin position="574"/>
        <end position="831"/>
    </location>
</feature>
<dbReference type="GO" id="GO:0004674">
    <property type="term" value="F:protein serine/threonine kinase activity"/>
    <property type="evidence" value="ECO:0007669"/>
    <property type="project" value="TreeGrafter"/>
</dbReference>
<sequence length="855" mass="98701">MQIHLDKECPRAPDNAKSKQNVGSQNSIPETTQFHPNIALNSILTDTPNRPVKRIKPQKIESFVDRMSEEEQEDLEFQLAQALYSAGVSFSFVDNPLVIQFFQHLRPAFKLPNRKKLADDLLDDVYDEVKAQADEQISKAKSLCMVSDGWSNINRDSVQNFIVCTPKPIFFDATFSGEESHTGEWIANQIIQQMEIIGTHKFSSVITDTASEIALVLPTLTRWGTHLSCFQSLLKSKIALEQVLMDPEIRQKINREVRNNVLSEEFWEMADLITKILEPMVVILKLFESDTSTLSTVYSHFNKLINKISEISCEFSEYIQQLIHKRWEYSYHPVMMAAYMLDPRFLEESEDADIEAIVYAEFTEFTNRRFGQEESIKLFAELVVFRQKNSPYDNETIWLSSSVLSPSIWWQSWPKSELQQLAIKILSIPTSSAAAERNFSTFGFIHNKIRNRLQNDRVKKLVFIYGNLWMHKRGLKLKKNKFIHDQRKIDNNDNGNDIGNNSNDHVDNDNDSDDDRFIGLELNITDIVSYTVHFNILNSSTKKLRLERCDTNKVGVILNDNISQIIHYYDPQGFKVLDTIASSQSALVYNVRWKSTSKFAIKKFIESSSKEAIFNEIYLMKMVDSHPNIIRFYGLTKLQDEKYYSLVLENAEGGTLRKYLRDDTISFKWKNQLRFAKEVASAISWLHDDVGIIHGDLHSNNILISKGTIKLADFGCSCLKGSNRNSQVQGVLPYVDPRCFETHSYRITEKSDIYSLGVLFWELTSRKSPFYFEEKTTKGDHSFIKMNIRNGIRERPVKGTNDKFVALYEKCWQHKPDVRPNIQQVISELNLIDTEINNISTPKKSDANEDLYLSD</sequence>
<dbReference type="Gene3D" id="1.10.510.10">
    <property type="entry name" value="Transferase(Phosphotransferase) domain 1"/>
    <property type="match status" value="1"/>
</dbReference>
<evidence type="ECO:0000313" key="8">
    <source>
        <dbReference type="Proteomes" id="UP000247702"/>
    </source>
</evidence>
<evidence type="ECO:0000256" key="4">
    <source>
        <dbReference type="ARBA" id="ARBA00022840"/>
    </source>
</evidence>
<dbReference type="GO" id="GO:0005524">
    <property type="term" value="F:ATP binding"/>
    <property type="evidence" value="ECO:0007669"/>
    <property type="project" value="UniProtKB-KW"/>
</dbReference>
<dbReference type="Pfam" id="PF05699">
    <property type="entry name" value="Dimer_Tnp_hAT"/>
    <property type="match status" value="1"/>
</dbReference>
<dbReference type="InterPro" id="IPR011009">
    <property type="entry name" value="Kinase-like_dom_sf"/>
</dbReference>
<dbReference type="PANTHER" id="PTHR44329:SF288">
    <property type="entry name" value="MITOGEN-ACTIVATED PROTEIN KINASE KINASE KINASE 20"/>
    <property type="match status" value="1"/>
</dbReference>
<proteinExistence type="predicted"/>
<keyword evidence="8" id="KW-1185">Reference proteome</keyword>
<accession>A0A2Z6SI97</accession>
<feature type="region of interest" description="Disordered" evidence="5">
    <location>
        <begin position="1"/>
        <end position="31"/>
    </location>
</feature>
<evidence type="ECO:0000256" key="1">
    <source>
        <dbReference type="ARBA" id="ARBA00022679"/>
    </source>
</evidence>
<dbReference type="Proteomes" id="UP000247702">
    <property type="component" value="Unassembled WGS sequence"/>
</dbReference>
<name>A0A2Z6SI97_9GLOM</name>
<evidence type="ECO:0000313" key="7">
    <source>
        <dbReference type="EMBL" id="GBC10590.1"/>
    </source>
</evidence>
<dbReference type="PANTHER" id="PTHR44329">
    <property type="entry name" value="SERINE/THREONINE-PROTEIN KINASE TNNI3K-RELATED"/>
    <property type="match status" value="1"/>
</dbReference>
<reference evidence="7 8" key="1">
    <citation type="submission" date="2017-11" db="EMBL/GenBank/DDBJ databases">
        <title>The genome of Rhizophagus clarus HR1 reveals common genetic basis of auxotrophy among arbuscular mycorrhizal fungi.</title>
        <authorList>
            <person name="Kobayashi Y."/>
        </authorList>
    </citation>
    <scope>NUCLEOTIDE SEQUENCE [LARGE SCALE GENOMIC DNA]</scope>
    <source>
        <strain evidence="7 8">HR1</strain>
    </source>
</reference>
<feature type="compositionally biased region" description="Low complexity" evidence="5">
    <location>
        <begin position="492"/>
        <end position="503"/>
    </location>
</feature>
<dbReference type="GO" id="GO:0046983">
    <property type="term" value="F:protein dimerization activity"/>
    <property type="evidence" value="ECO:0007669"/>
    <property type="project" value="InterPro"/>
</dbReference>
<dbReference type="AlphaFoldDB" id="A0A2Z6SI97"/>
<keyword evidence="3" id="KW-0418">Kinase</keyword>
<keyword evidence="4" id="KW-0067">ATP-binding</keyword>
<dbReference type="PROSITE" id="PS50011">
    <property type="entry name" value="PROTEIN_KINASE_DOM"/>
    <property type="match status" value="1"/>
</dbReference>
<dbReference type="InterPro" id="IPR008906">
    <property type="entry name" value="HATC_C_dom"/>
</dbReference>
<keyword evidence="2" id="KW-0547">Nucleotide-binding</keyword>
<comment type="caution">
    <text evidence="7">The sequence shown here is derived from an EMBL/GenBank/DDBJ whole genome shotgun (WGS) entry which is preliminary data.</text>
</comment>
<feature type="region of interest" description="Disordered" evidence="5">
    <location>
        <begin position="488"/>
        <end position="510"/>
    </location>
</feature>
<protein>
    <recommendedName>
        <fullName evidence="6">Protein kinase domain-containing protein</fullName>
    </recommendedName>
</protein>
<dbReference type="InterPro" id="IPR051681">
    <property type="entry name" value="Ser/Thr_Kinases-Pseudokinases"/>
</dbReference>
<dbReference type="InterPro" id="IPR007021">
    <property type="entry name" value="DUF659"/>
</dbReference>
<dbReference type="SUPFAM" id="SSF53098">
    <property type="entry name" value="Ribonuclease H-like"/>
    <property type="match status" value="1"/>
</dbReference>
<dbReference type="InterPro" id="IPR012337">
    <property type="entry name" value="RNaseH-like_sf"/>
</dbReference>
<dbReference type="Pfam" id="PF00069">
    <property type="entry name" value="Pkinase"/>
    <property type="match status" value="1"/>
</dbReference>
<gene>
    <name evidence="7" type="ORF">RclHR1_09750007</name>
</gene>
<dbReference type="Pfam" id="PF04937">
    <property type="entry name" value="DUF659"/>
    <property type="match status" value="1"/>
</dbReference>
<organism evidence="7 8">
    <name type="scientific">Rhizophagus clarus</name>
    <dbReference type="NCBI Taxonomy" id="94130"/>
    <lineage>
        <taxon>Eukaryota</taxon>
        <taxon>Fungi</taxon>
        <taxon>Fungi incertae sedis</taxon>
        <taxon>Mucoromycota</taxon>
        <taxon>Glomeromycotina</taxon>
        <taxon>Glomeromycetes</taxon>
        <taxon>Glomerales</taxon>
        <taxon>Glomeraceae</taxon>
        <taxon>Rhizophagus</taxon>
    </lineage>
</organism>
<dbReference type="SUPFAM" id="SSF56112">
    <property type="entry name" value="Protein kinase-like (PK-like)"/>
    <property type="match status" value="1"/>
</dbReference>
<feature type="compositionally biased region" description="Polar residues" evidence="5">
    <location>
        <begin position="18"/>
        <end position="31"/>
    </location>
</feature>
<feature type="compositionally biased region" description="Basic and acidic residues" evidence="5">
    <location>
        <begin position="1"/>
        <end position="17"/>
    </location>
</feature>
<evidence type="ECO:0000256" key="3">
    <source>
        <dbReference type="ARBA" id="ARBA00022777"/>
    </source>
</evidence>
<evidence type="ECO:0000259" key="6">
    <source>
        <dbReference type="PROSITE" id="PS50011"/>
    </source>
</evidence>